<feature type="compositionally biased region" description="Basic residues" evidence="3">
    <location>
        <begin position="169"/>
        <end position="178"/>
    </location>
</feature>
<comment type="similarity">
    <text evidence="1">Belongs to the shugoshin family.</text>
</comment>
<dbReference type="OrthoDB" id="770508at2759"/>
<name>B9SCJ5_RICCO</name>
<evidence type="ECO:0000313" key="5">
    <source>
        <dbReference type="EMBL" id="EEF38654.1"/>
    </source>
</evidence>
<feature type="region of interest" description="Disordered" evidence="3">
    <location>
        <begin position="160"/>
        <end position="221"/>
    </location>
</feature>
<sequence length="302" mass="34434">MKGERVAKRSSFGSIVRKRLSDITNSQSQTKLVNIEEKQPPISDPTEGLINQLLKEKVTLMKLVEEKDKIIALSNNQMRSLRLHYQKLQMQNWNLAQSNSQMLAEINLGREKLKSLQHELICKDALLKAKNLELEGKTDITSQNNGSQEAEKNAVGECLYKASNGSKPGNHRIRRRVARSQSMGPSTTSSRQDAEKEKLENKRRCLRRQSARFKSQEREPSENLFEIEDVTLSITQQLDNPVQEDAQTLPESSVIKEEETCDSRTEAQVPQRSSLGRPVRRAAEKVQSYKEAPINVKLRRKD</sequence>
<dbReference type="PANTHER" id="PTHR34373:SF8">
    <property type="entry name" value="SHUGOSHIN"/>
    <property type="match status" value="1"/>
</dbReference>
<dbReference type="GO" id="GO:0005634">
    <property type="term" value="C:nucleus"/>
    <property type="evidence" value="ECO:0007669"/>
    <property type="project" value="InterPro"/>
</dbReference>
<dbReference type="Proteomes" id="UP000008311">
    <property type="component" value="Unassembled WGS sequence"/>
</dbReference>
<feature type="region of interest" description="Disordered" evidence="3">
    <location>
        <begin position="244"/>
        <end position="287"/>
    </location>
</feature>
<evidence type="ECO:0000256" key="1">
    <source>
        <dbReference type="ARBA" id="ARBA00010845"/>
    </source>
</evidence>
<dbReference type="eggNOG" id="ENOG502RYFF">
    <property type="taxonomic scope" value="Eukaryota"/>
</dbReference>
<feature type="compositionally biased region" description="Basic and acidic residues" evidence="3">
    <location>
        <begin position="192"/>
        <end position="203"/>
    </location>
</feature>
<organism evidence="5 6">
    <name type="scientific">Ricinus communis</name>
    <name type="common">Castor bean</name>
    <dbReference type="NCBI Taxonomy" id="3988"/>
    <lineage>
        <taxon>Eukaryota</taxon>
        <taxon>Viridiplantae</taxon>
        <taxon>Streptophyta</taxon>
        <taxon>Embryophyta</taxon>
        <taxon>Tracheophyta</taxon>
        <taxon>Spermatophyta</taxon>
        <taxon>Magnoliopsida</taxon>
        <taxon>eudicotyledons</taxon>
        <taxon>Gunneridae</taxon>
        <taxon>Pentapetalae</taxon>
        <taxon>rosids</taxon>
        <taxon>fabids</taxon>
        <taxon>Malpighiales</taxon>
        <taxon>Euphorbiaceae</taxon>
        <taxon>Acalyphoideae</taxon>
        <taxon>Acalypheae</taxon>
        <taxon>Ricinus</taxon>
    </lineage>
</organism>
<gene>
    <name evidence="5" type="ORF">RCOM_0474400</name>
</gene>
<evidence type="ECO:0000256" key="3">
    <source>
        <dbReference type="SAM" id="MobiDB-lite"/>
    </source>
</evidence>
<dbReference type="GO" id="GO:0045144">
    <property type="term" value="P:meiotic sister chromatid segregation"/>
    <property type="evidence" value="ECO:0007669"/>
    <property type="project" value="InterPro"/>
</dbReference>
<dbReference type="KEGG" id="rcu:8275233"/>
<dbReference type="Pfam" id="PF07557">
    <property type="entry name" value="Shugoshin_C"/>
    <property type="match status" value="1"/>
</dbReference>
<dbReference type="PANTHER" id="PTHR34373">
    <property type="entry name" value="SHUGOSHIN 2"/>
    <property type="match status" value="1"/>
</dbReference>
<feature type="domain" description="Shugoshin C-terminal" evidence="4">
    <location>
        <begin position="276"/>
        <end position="300"/>
    </location>
</feature>
<keyword evidence="6" id="KW-1185">Reference proteome</keyword>
<reference evidence="6" key="1">
    <citation type="journal article" date="2010" name="Nat. Biotechnol.">
        <title>Draft genome sequence of the oilseed species Ricinus communis.</title>
        <authorList>
            <person name="Chan A.P."/>
            <person name="Crabtree J."/>
            <person name="Zhao Q."/>
            <person name="Lorenzi H."/>
            <person name="Orvis J."/>
            <person name="Puiu D."/>
            <person name="Melake-Berhan A."/>
            <person name="Jones K.M."/>
            <person name="Redman J."/>
            <person name="Chen G."/>
            <person name="Cahoon E.B."/>
            <person name="Gedil M."/>
            <person name="Stanke M."/>
            <person name="Haas B.J."/>
            <person name="Wortman J.R."/>
            <person name="Fraser-Liggett C.M."/>
            <person name="Ravel J."/>
            <person name="Rabinowicz P.D."/>
        </authorList>
    </citation>
    <scope>NUCLEOTIDE SEQUENCE [LARGE SCALE GENOMIC DNA]</scope>
    <source>
        <strain evidence="6">cv. Hale</strain>
    </source>
</reference>
<dbReference type="GO" id="GO:0034090">
    <property type="term" value="P:maintenance of meiotic sister chromatid cohesion"/>
    <property type="evidence" value="ECO:0007669"/>
    <property type="project" value="InterPro"/>
</dbReference>
<protein>
    <submittedName>
        <fullName evidence="5">Shugoshin-1, putative</fullName>
    </submittedName>
</protein>
<dbReference type="InParanoid" id="B9SCJ5"/>
<dbReference type="FunCoup" id="B9SCJ5">
    <property type="interactions" value="106"/>
</dbReference>
<keyword evidence="2" id="KW-0159">Chromosome partition</keyword>
<proteinExistence type="inferred from homology"/>
<dbReference type="InterPro" id="IPR011515">
    <property type="entry name" value="Shugoshin_C"/>
</dbReference>
<accession>B9SCJ5</accession>
<dbReference type="InterPro" id="IPR044693">
    <property type="entry name" value="SGO_plant"/>
</dbReference>
<dbReference type="AlphaFoldDB" id="B9SCJ5"/>
<evidence type="ECO:0000313" key="6">
    <source>
        <dbReference type="Proteomes" id="UP000008311"/>
    </source>
</evidence>
<dbReference type="STRING" id="3988.B9SCJ5"/>
<evidence type="ECO:0000259" key="4">
    <source>
        <dbReference type="Pfam" id="PF07557"/>
    </source>
</evidence>
<dbReference type="GO" id="GO:0000775">
    <property type="term" value="C:chromosome, centromeric region"/>
    <property type="evidence" value="ECO:0007669"/>
    <property type="project" value="InterPro"/>
</dbReference>
<feature type="compositionally biased region" description="Polar residues" evidence="3">
    <location>
        <begin position="179"/>
        <end position="191"/>
    </location>
</feature>
<evidence type="ECO:0000256" key="2">
    <source>
        <dbReference type="ARBA" id="ARBA00022829"/>
    </source>
</evidence>
<feature type="compositionally biased region" description="Basic and acidic residues" evidence="3">
    <location>
        <begin position="254"/>
        <end position="265"/>
    </location>
</feature>
<dbReference type="EMBL" id="EQ973922">
    <property type="protein sequence ID" value="EEF38654.1"/>
    <property type="molecule type" value="Genomic_DNA"/>
</dbReference>